<comment type="function">
    <text evidence="3">Catalyzes the phosphorylation of the 3'-hydroxyl group of dephosphocoenzyme A to form coenzyme A.</text>
</comment>
<dbReference type="CDD" id="cd02022">
    <property type="entry name" value="DPCK"/>
    <property type="match status" value="1"/>
</dbReference>
<comment type="similarity">
    <text evidence="3">Belongs to the CoaE family.</text>
</comment>
<organism evidence="5 6">
    <name type="scientific">Mesobacillus maritimus</name>
    <dbReference type="NCBI Taxonomy" id="1643336"/>
    <lineage>
        <taxon>Bacteria</taxon>
        <taxon>Bacillati</taxon>
        <taxon>Bacillota</taxon>
        <taxon>Bacilli</taxon>
        <taxon>Bacillales</taxon>
        <taxon>Bacillaceae</taxon>
        <taxon>Mesobacillus</taxon>
    </lineage>
</organism>
<keyword evidence="3" id="KW-0173">Coenzyme A biosynthesis</keyword>
<dbReference type="SUPFAM" id="SSF52540">
    <property type="entry name" value="P-loop containing nucleoside triphosphate hydrolases"/>
    <property type="match status" value="1"/>
</dbReference>
<dbReference type="Pfam" id="PF01121">
    <property type="entry name" value="CoaE"/>
    <property type="match status" value="1"/>
</dbReference>
<dbReference type="GO" id="GO:0004140">
    <property type="term" value="F:dephospho-CoA kinase activity"/>
    <property type="evidence" value="ECO:0007669"/>
    <property type="project" value="UniProtKB-EC"/>
</dbReference>
<evidence type="ECO:0000256" key="1">
    <source>
        <dbReference type="ARBA" id="ARBA00022741"/>
    </source>
</evidence>
<evidence type="ECO:0000256" key="2">
    <source>
        <dbReference type="ARBA" id="ARBA00022840"/>
    </source>
</evidence>
<comment type="catalytic activity">
    <reaction evidence="3">
        <text>3'-dephospho-CoA + ATP = ADP + CoA + H(+)</text>
        <dbReference type="Rhea" id="RHEA:18245"/>
        <dbReference type="ChEBI" id="CHEBI:15378"/>
        <dbReference type="ChEBI" id="CHEBI:30616"/>
        <dbReference type="ChEBI" id="CHEBI:57287"/>
        <dbReference type="ChEBI" id="CHEBI:57328"/>
        <dbReference type="ChEBI" id="CHEBI:456216"/>
        <dbReference type="EC" id="2.7.1.24"/>
    </reaction>
</comment>
<sequence>MSLTIGLTGGIASGKSTVSKMLTDMGIPVIDADIEARLAVEKGEAAYNDIVRYFGDEILNQDGNINREKLGSIVFRDEEKRKALNSFVHPAVRKRMLSKAEKAKQNGEIAIVLDIPLLIEGNLQYMADKILLVYVNEETQLQRLMERNQYSEEEALARIKSQMPIGEKVQHADKVIDNNGTIAETKQQLEEILAQWGI</sequence>
<evidence type="ECO:0000313" key="5">
    <source>
        <dbReference type="EMBL" id="MBY0099038.1"/>
    </source>
</evidence>
<comment type="pathway">
    <text evidence="3">Cofactor biosynthesis; coenzyme A biosynthesis; CoA from (R)-pantothenate: step 5/5.</text>
</comment>
<dbReference type="PANTHER" id="PTHR10695:SF46">
    <property type="entry name" value="BIFUNCTIONAL COENZYME A SYNTHASE-RELATED"/>
    <property type="match status" value="1"/>
</dbReference>
<reference evidence="5 6" key="1">
    <citation type="submission" date="2020-07" db="EMBL/GenBank/DDBJ databases">
        <title>Fungal Genomes of the International Space Station.</title>
        <authorList>
            <person name="Seuylemezian A."/>
            <person name="Singh N.K."/>
            <person name="Wood J."/>
            <person name="Venkateswaran K."/>
        </authorList>
    </citation>
    <scope>NUCLEOTIDE SEQUENCE [LARGE SCALE GENOMIC DNA]</scope>
    <source>
        <strain evidence="5 6">PL-B2</strain>
    </source>
</reference>
<dbReference type="EC" id="2.7.1.24" evidence="3 4"/>
<proteinExistence type="inferred from homology"/>
<keyword evidence="3 5" id="KW-0808">Transferase</keyword>
<keyword evidence="3" id="KW-0963">Cytoplasm</keyword>
<dbReference type="Proteomes" id="UP000769780">
    <property type="component" value="Unassembled WGS sequence"/>
</dbReference>
<dbReference type="EMBL" id="JACWFH010000031">
    <property type="protein sequence ID" value="MBY0099038.1"/>
    <property type="molecule type" value="Genomic_DNA"/>
</dbReference>
<name>A0ABS7K9Y7_9BACI</name>
<evidence type="ECO:0000313" key="6">
    <source>
        <dbReference type="Proteomes" id="UP000769780"/>
    </source>
</evidence>
<dbReference type="NCBIfam" id="TIGR00152">
    <property type="entry name" value="dephospho-CoA kinase"/>
    <property type="match status" value="1"/>
</dbReference>
<comment type="subcellular location">
    <subcellularLocation>
        <location evidence="3">Cytoplasm</location>
    </subcellularLocation>
</comment>
<keyword evidence="3 5" id="KW-0418">Kinase</keyword>
<dbReference type="Gene3D" id="3.40.50.300">
    <property type="entry name" value="P-loop containing nucleotide triphosphate hydrolases"/>
    <property type="match status" value="1"/>
</dbReference>
<protein>
    <recommendedName>
        <fullName evidence="3 4">Dephospho-CoA kinase</fullName>
        <ecNumber evidence="3 4">2.7.1.24</ecNumber>
    </recommendedName>
    <alternativeName>
        <fullName evidence="3">Dephosphocoenzyme A kinase</fullName>
    </alternativeName>
</protein>
<dbReference type="InterPro" id="IPR001977">
    <property type="entry name" value="Depp_CoAkinase"/>
</dbReference>
<accession>A0ABS7K9Y7</accession>
<feature type="binding site" evidence="3">
    <location>
        <begin position="12"/>
        <end position="17"/>
    </location>
    <ligand>
        <name>ATP</name>
        <dbReference type="ChEBI" id="CHEBI:30616"/>
    </ligand>
</feature>
<dbReference type="PROSITE" id="PS51219">
    <property type="entry name" value="DPCK"/>
    <property type="match status" value="1"/>
</dbReference>
<dbReference type="HAMAP" id="MF_00376">
    <property type="entry name" value="Dephospho_CoA_kinase"/>
    <property type="match status" value="1"/>
</dbReference>
<evidence type="ECO:0000256" key="4">
    <source>
        <dbReference type="NCBIfam" id="TIGR00152"/>
    </source>
</evidence>
<comment type="caution">
    <text evidence="5">The sequence shown here is derived from an EMBL/GenBank/DDBJ whole genome shotgun (WGS) entry which is preliminary data.</text>
</comment>
<keyword evidence="6" id="KW-1185">Reference proteome</keyword>
<dbReference type="PANTHER" id="PTHR10695">
    <property type="entry name" value="DEPHOSPHO-COA KINASE-RELATED"/>
    <property type="match status" value="1"/>
</dbReference>
<evidence type="ECO:0000256" key="3">
    <source>
        <dbReference type="HAMAP-Rule" id="MF_00376"/>
    </source>
</evidence>
<gene>
    <name evidence="3" type="primary">coaE</name>
    <name evidence="5" type="ORF">H0185_19915</name>
</gene>
<keyword evidence="2 3" id="KW-0067">ATP-binding</keyword>
<keyword evidence="1 3" id="KW-0547">Nucleotide-binding</keyword>
<dbReference type="InterPro" id="IPR027417">
    <property type="entry name" value="P-loop_NTPase"/>
</dbReference>
<dbReference type="RefSeq" id="WP_221875255.1">
    <property type="nucleotide sequence ID" value="NZ_JACWFH010000031.1"/>
</dbReference>